<evidence type="ECO:0008006" key="4">
    <source>
        <dbReference type="Google" id="ProtNLM"/>
    </source>
</evidence>
<sequence length="331" mass="36356">MSGILQLLRRSRGRTSAQSTHHECETSAPPSYLSACEEKALVDPISPPAPSTRRPEIDNFRRPDFTSYCRPLKFGPDGMGDSSATYVNIAADRASGSNASGAQEITEDELATLRRYDTVILLDDSTSMGCGNRWGEAKHALSKLADVAVKYDKDGIDIHFLNCRKTGKNLKSARAVEQCFMGVGLSGSTPIGARLNDLIRAYWNDLEKARAEAGKSKRDLIDYIKPMNYIVITDGCPTDAPEDVIVYYAQKLDQYDYPLDQIGVQLIQIGNSNSAATYLAKLDDSLAQTYKIRDMVDTTSCNSTKGYLTSDTIVKSLLGGINRRVDRSGRN</sequence>
<dbReference type="InterPro" id="IPR036465">
    <property type="entry name" value="vWFA_dom_sf"/>
</dbReference>
<dbReference type="SUPFAM" id="SSF53300">
    <property type="entry name" value="vWA-like"/>
    <property type="match status" value="1"/>
</dbReference>
<proteinExistence type="predicted"/>
<reference evidence="3" key="1">
    <citation type="submission" date="2024-04" db="EMBL/GenBank/DDBJ databases">
        <authorList>
            <person name="Shaw F."/>
            <person name="Minotto A."/>
        </authorList>
    </citation>
    <scope>NUCLEOTIDE SEQUENCE [LARGE SCALE GENOMIC DNA]</scope>
</reference>
<accession>A0ABP1CZJ7</accession>
<dbReference type="PANTHER" id="PTHR34706:SF1">
    <property type="entry name" value="VWFA DOMAIN-CONTAINING PROTEIN"/>
    <property type="match status" value="1"/>
</dbReference>
<evidence type="ECO:0000313" key="2">
    <source>
        <dbReference type="EMBL" id="CAL1700279.1"/>
    </source>
</evidence>
<keyword evidence="3" id="KW-1185">Reference proteome</keyword>
<gene>
    <name evidence="2" type="ORF">GFSPODELE1_LOCUS3081</name>
</gene>
<name>A0ABP1CZJ7_9APHY</name>
<organism evidence="2 3">
    <name type="scientific">Somion occarium</name>
    <dbReference type="NCBI Taxonomy" id="3059160"/>
    <lineage>
        <taxon>Eukaryota</taxon>
        <taxon>Fungi</taxon>
        <taxon>Dikarya</taxon>
        <taxon>Basidiomycota</taxon>
        <taxon>Agaricomycotina</taxon>
        <taxon>Agaricomycetes</taxon>
        <taxon>Polyporales</taxon>
        <taxon>Cerrenaceae</taxon>
        <taxon>Somion</taxon>
    </lineage>
</organism>
<protein>
    <recommendedName>
        <fullName evidence="4">VWFA domain-containing protein</fullName>
    </recommendedName>
</protein>
<dbReference type="Proteomes" id="UP001497453">
    <property type="component" value="Chromosome 2"/>
</dbReference>
<evidence type="ECO:0000256" key="1">
    <source>
        <dbReference type="SAM" id="MobiDB-lite"/>
    </source>
</evidence>
<dbReference type="PANTHER" id="PTHR34706">
    <property type="entry name" value="SLR1338 PROTEIN"/>
    <property type="match status" value="1"/>
</dbReference>
<evidence type="ECO:0000313" key="3">
    <source>
        <dbReference type="Proteomes" id="UP001497453"/>
    </source>
</evidence>
<dbReference type="EMBL" id="OZ037945">
    <property type="protein sequence ID" value="CAL1700279.1"/>
    <property type="molecule type" value="Genomic_DNA"/>
</dbReference>
<dbReference type="Gene3D" id="3.40.50.410">
    <property type="entry name" value="von Willebrand factor, type A domain"/>
    <property type="match status" value="1"/>
</dbReference>
<feature type="region of interest" description="Disordered" evidence="1">
    <location>
        <begin position="1"/>
        <end position="30"/>
    </location>
</feature>